<feature type="transmembrane region" description="Helical" evidence="1">
    <location>
        <begin position="27"/>
        <end position="47"/>
    </location>
</feature>
<gene>
    <name evidence="2" type="ORF">Scep_021484</name>
</gene>
<keyword evidence="1" id="KW-1133">Transmembrane helix</keyword>
<comment type="caution">
    <text evidence="2">The sequence shown here is derived from an EMBL/GenBank/DDBJ whole genome shotgun (WGS) entry which is preliminary data.</text>
</comment>
<organism evidence="2 3">
    <name type="scientific">Stephania cephalantha</name>
    <dbReference type="NCBI Taxonomy" id="152367"/>
    <lineage>
        <taxon>Eukaryota</taxon>
        <taxon>Viridiplantae</taxon>
        <taxon>Streptophyta</taxon>
        <taxon>Embryophyta</taxon>
        <taxon>Tracheophyta</taxon>
        <taxon>Spermatophyta</taxon>
        <taxon>Magnoliopsida</taxon>
        <taxon>Ranunculales</taxon>
        <taxon>Menispermaceae</taxon>
        <taxon>Menispermoideae</taxon>
        <taxon>Cissampelideae</taxon>
        <taxon>Stephania</taxon>
    </lineage>
</organism>
<protein>
    <submittedName>
        <fullName evidence="2">Uncharacterized protein</fullName>
    </submittedName>
</protein>
<dbReference type="Proteomes" id="UP001419268">
    <property type="component" value="Unassembled WGS sequence"/>
</dbReference>
<keyword evidence="3" id="KW-1185">Reference proteome</keyword>
<evidence type="ECO:0000256" key="1">
    <source>
        <dbReference type="SAM" id="Phobius"/>
    </source>
</evidence>
<sequence>MVLEDASFCIYMHFEDNFNDLIFEKSINTPIIYGVSVIFLITFYLFFKNKVDGDGLE</sequence>
<dbReference type="AlphaFoldDB" id="A0AAP0I1I5"/>
<keyword evidence="1" id="KW-0812">Transmembrane</keyword>
<proteinExistence type="predicted"/>
<name>A0AAP0I1I5_9MAGN</name>
<accession>A0AAP0I1I5</accession>
<evidence type="ECO:0000313" key="3">
    <source>
        <dbReference type="Proteomes" id="UP001419268"/>
    </source>
</evidence>
<dbReference type="EMBL" id="JBBNAG010000009">
    <property type="protein sequence ID" value="KAK9104640.1"/>
    <property type="molecule type" value="Genomic_DNA"/>
</dbReference>
<reference evidence="2 3" key="1">
    <citation type="submission" date="2024-01" db="EMBL/GenBank/DDBJ databases">
        <title>Genome assemblies of Stephania.</title>
        <authorList>
            <person name="Yang L."/>
        </authorList>
    </citation>
    <scope>NUCLEOTIDE SEQUENCE [LARGE SCALE GENOMIC DNA]</scope>
    <source>
        <strain evidence="2">JXDWG</strain>
        <tissue evidence="2">Leaf</tissue>
    </source>
</reference>
<keyword evidence="1" id="KW-0472">Membrane</keyword>
<evidence type="ECO:0000313" key="2">
    <source>
        <dbReference type="EMBL" id="KAK9104640.1"/>
    </source>
</evidence>